<dbReference type="EMBL" id="MZ605293">
    <property type="protein sequence ID" value="QYW06601.1"/>
    <property type="molecule type" value="Genomic_DNA"/>
</dbReference>
<gene>
    <name evidence="1" type="ORF">uav_070</name>
</gene>
<evidence type="ECO:0000313" key="2">
    <source>
        <dbReference type="Proteomes" id="UP001058093"/>
    </source>
</evidence>
<organism evidence="1 2">
    <name type="scientific">Pseudomonas phage UAVern</name>
    <dbReference type="NCBI Taxonomy" id="2856997"/>
    <lineage>
        <taxon>Viruses</taxon>
        <taxon>Duplodnaviria</taxon>
        <taxon>Heunggongvirae</taxon>
        <taxon>Uroviricota</taxon>
        <taxon>Caudoviricetes</taxon>
        <taxon>Vandenendeviridae</taxon>
        <taxon>Gorskivirinae</taxon>
        <taxon>Uavernvirus</taxon>
        <taxon>Uavernvirus uavern</taxon>
    </lineage>
</organism>
<accession>A0A975UU86</accession>
<reference evidence="1" key="1">
    <citation type="submission" date="2021-07" db="EMBL/GenBank/DDBJ databases">
        <title>Complete genome sequence and phylogenomic analysis of the two lytic bacteriophage isolated from terrestrial biotopes of Antarctica.</title>
        <authorList>
            <person name="Holovan V."/>
            <person name="Rabalski L."/>
            <person name="Zlatohurska M."/>
            <person name="Andriichuk O."/>
            <person name="Budzanivska I."/>
            <person name="Shevchenko O."/>
            <person name="Gupalo A."/>
        </authorList>
    </citation>
    <scope>NUCLEOTIDE SEQUENCE</scope>
</reference>
<dbReference type="Proteomes" id="UP001058093">
    <property type="component" value="Segment"/>
</dbReference>
<evidence type="ECO:0000313" key="1">
    <source>
        <dbReference type="EMBL" id="QYW06601.1"/>
    </source>
</evidence>
<keyword evidence="2" id="KW-1185">Reference proteome</keyword>
<name>A0A975UU86_9CAUD</name>
<sequence>MLIETNDDRQIEVVATLDNRLFIAVKDQYGSEETIILDKEQTVQLQSYLTEALGEMRCV</sequence>
<protein>
    <submittedName>
        <fullName evidence="1">Uncharacterized protein</fullName>
    </submittedName>
</protein>
<proteinExistence type="predicted"/>